<dbReference type="InterPro" id="IPR002173">
    <property type="entry name" value="Carboh/pur_kinase_PfkB_CS"/>
</dbReference>
<evidence type="ECO:0000313" key="5">
    <source>
        <dbReference type="Proteomes" id="UP000060487"/>
    </source>
</evidence>
<evidence type="ECO:0000256" key="1">
    <source>
        <dbReference type="ARBA" id="ARBA00022679"/>
    </source>
</evidence>
<reference evidence="4 5" key="1">
    <citation type="submission" date="2015-11" db="EMBL/GenBank/DDBJ databases">
        <authorList>
            <person name="Lin W."/>
        </authorList>
    </citation>
    <scope>NUCLEOTIDE SEQUENCE [LARGE SCALE GENOMIC DNA]</scope>
    <source>
        <strain evidence="4 5">HCH-1</strain>
    </source>
</reference>
<keyword evidence="5" id="KW-1185">Reference proteome</keyword>
<comment type="caution">
    <text evidence="4">The sequence shown here is derived from an EMBL/GenBank/DDBJ whole genome shotgun (WGS) entry which is preliminary data.</text>
</comment>
<evidence type="ECO:0000256" key="2">
    <source>
        <dbReference type="ARBA" id="ARBA00022777"/>
    </source>
</evidence>
<accession>A0ABR5SGT8</accession>
<dbReference type="InterPro" id="IPR029056">
    <property type="entry name" value="Ribokinase-like"/>
</dbReference>
<protein>
    <submittedName>
        <fullName evidence="4">Carbohydrate kinase</fullName>
        <ecNumber evidence="4">2.7.1.20</ecNumber>
    </submittedName>
</protein>
<dbReference type="EMBL" id="LNQR01000057">
    <property type="protein sequence ID" value="KWT86072.1"/>
    <property type="molecule type" value="Genomic_DNA"/>
</dbReference>
<dbReference type="Gene3D" id="3.40.1190.20">
    <property type="match status" value="1"/>
</dbReference>
<dbReference type="PROSITE" id="PS00584">
    <property type="entry name" value="PFKB_KINASES_2"/>
    <property type="match status" value="1"/>
</dbReference>
<dbReference type="EC" id="2.7.1.20" evidence="4"/>
<proteinExistence type="predicted"/>
<dbReference type="PANTHER" id="PTHR10584:SF166">
    <property type="entry name" value="RIBOKINASE"/>
    <property type="match status" value="1"/>
</dbReference>
<name>A0ABR5SGT8_9BACT</name>
<dbReference type="GO" id="GO:0004001">
    <property type="term" value="F:adenosine kinase activity"/>
    <property type="evidence" value="ECO:0007669"/>
    <property type="project" value="UniProtKB-EC"/>
</dbReference>
<evidence type="ECO:0000259" key="3">
    <source>
        <dbReference type="Pfam" id="PF00294"/>
    </source>
</evidence>
<dbReference type="Proteomes" id="UP000060487">
    <property type="component" value="Unassembled WGS sequence"/>
</dbReference>
<evidence type="ECO:0000313" key="4">
    <source>
        <dbReference type="EMBL" id="KWT86072.1"/>
    </source>
</evidence>
<sequence length="317" mass="34467">MNIIVSGSIAYDRIMDFPGKFSDHILPDKLHILNVCFMINELKENFGGTAGNIAYALSLLGESPEIVAAAGHDFNSYGNWLRNHGISVEFIKIIPAEFTAGAYITTDLSDNQITSFNPGAMKHSSSYDFNSLDPQKTIAIVAPGNLDDMFNFIKIYKQRGISYIFDPGQSLPAWDGHQLIDMITGAKIFISNDYELVLTMEKTGITEGDITSMAGALITTRAEKGSTVTFKREGSLQTVNIPAVTPSKVSDPTGAGDAYRAGLIKGLLLPETSIVHAAKMGAVCASFCVEVHGTQNYTFTRQSFNERFEAGFSQTAY</sequence>
<dbReference type="PANTHER" id="PTHR10584">
    <property type="entry name" value="SUGAR KINASE"/>
    <property type="match status" value="1"/>
</dbReference>
<feature type="domain" description="Carbohydrate kinase PfkB" evidence="3">
    <location>
        <begin position="41"/>
        <end position="296"/>
    </location>
</feature>
<dbReference type="SUPFAM" id="SSF53613">
    <property type="entry name" value="Ribokinase-like"/>
    <property type="match status" value="1"/>
</dbReference>
<dbReference type="CDD" id="cd01942">
    <property type="entry name" value="ribokinase_group_A"/>
    <property type="match status" value="1"/>
</dbReference>
<keyword evidence="1 4" id="KW-0808">Transferase</keyword>
<organism evidence="4 5">
    <name type="scientific">Candidatus Magnetominusculus xianensis</name>
    <dbReference type="NCBI Taxonomy" id="1748249"/>
    <lineage>
        <taxon>Bacteria</taxon>
        <taxon>Pseudomonadati</taxon>
        <taxon>Nitrospirota</taxon>
        <taxon>Nitrospiria</taxon>
        <taxon>Nitrospirales</taxon>
        <taxon>Nitrospiraceae</taxon>
        <taxon>Candidatus Magnetominusculus</taxon>
    </lineage>
</organism>
<dbReference type="Pfam" id="PF00294">
    <property type="entry name" value="PfkB"/>
    <property type="match status" value="1"/>
</dbReference>
<dbReference type="RefSeq" id="WP_085052181.1">
    <property type="nucleotide sequence ID" value="NZ_LNQR01000057.1"/>
</dbReference>
<dbReference type="PROSITE" id="PS00583">
    <property type="entry name" value="PFKB_KINASES_1"/>
    <property type="match status" value="1"/>
</dbReference>
<keyword evidence="2 4" id="KW-0418">Kinase</keyword>
<gene>
    <name evidence="4" type="ORF">ASN18_1559</name>
</gene>
<dbReference type="InterPro" id="IPR011611">
    <property type="entry name" value="PfkB_dom"/>
</dbReference>